<dbReference type="Proteomes" id="UP000030170">
    <property type="component" value="Unassembled WGS sequence"/>
</dbReference>
<accession>A0A098TL33</accession>
<sequence>MGVAYYIAFNKEELAVDFTDGKSVARAIDDLNRLAEELGVKPLEAFMGQSVDDIADMLGEEIVVEDGSDGAASWFDPVEGIAVLDALILALQSDPKRLMSSQDVVEDLQSYKDALLAADTHKAKWHLAIDF</sequence>
<dbReference type="OrthoDB" id="6879702at2"/>
<proteinExistence type="predicted"/>
<dbReference type="EMBL" id="JJML01000065">
    <property type="protein sequence ID" value="KGF71553.1"/>
    <property type="molecule type" value="Genomic_DNA"/>
</dbReference>
<organism evidence="1 2">
    <name type="scientific">Neosynechococcus sphagnicola sy1</name>
    <dbReference type="NCBI Taxonomy" id="1497020"/>
    <lineage>
        <taxon>Bacteria</taxon>
        <taxon>Bacillati</taxon>
        <taxon>Cyanobacteriota</taxon>
        <taxon>Cyanophyceae</taxon>
        <taxon>Neosynechococcales</taxon>
        <taxon>Neosynechococcaceae</taxon>
        <taxon>Neosynechococcus</taxon>
    </lineage>
</organism>
<name>A0A098TL33_9CYAN</name>
<comment type="caution">
    <text evidence="1">The sequence shown here is derived from an EMBL/GenBank/DDBJ whole genome shotgun (WGS) entry which is preliminary data.</text>
</comment>
<evidence type="ECO:0000313" key="1">
    <source>
        <dbReference type="EMBL" id="KGF71553.1"/>
    </source>
</evidence>
<dbReference type="RefSeq" id="WP_036536443.1">
    <property type="nucleotide sequence ID" value="NZ_JJML01000065.1"/>
</dbReference>
<protein>
    <submittedName>
        <fullName evidence="1">Uncharacterized protein</fullName>
    </submittedName>
</protein>
<dbReference type="AlphaFoldDB" id="A0A098TL33"/>
<evidence type="ECO:0000313" key="2">
    <source>
        <dbReference type="Proteomes" id="UP000030170"/>
    </source>
</evidence>
<reference evidence="1 2" key="1">
    <citation type="journal article" date="2014" name="Mol. Ecol.">
        <title>Evolution of Synechococcus.</title>
        <authorList>
            <person name="Dvorak P."/>
            <person name="Casamatta D."/>
            <person name="Hasler P."/>
            <person name="Poulickova A."/>
            <person name="Ondrej V."/>
            <person name="Sanges R."/>
        </authorList>
    </citation>
    <scope>NUCLEOTIDE SEQUENCE [LARGE SCALE GENOMIC DNA]</scope>
    <source>
        <strain evidence="1 2">CAUP A 1101</strain>
    </source>
</reference>
<gene>
    <name evidence="1" type="ORF">DO97_17660</name>
</gene>
<keyword evidence="2" id="KW-1185">Reference proteome</keyword>